<protein>
    <submittedName>
        <fullName evidence="2">Lipooligosaccharide glycosyl transferase</fullName>
        <ecNumber evidence="2">2.-.-.-</ecNumber>
    </submittedName>
</protein>
<dbReference type="Pfam" id="PF01755">
    <property type="entry name" value="Glyco_transf_25"/>
    <property type="match status" value="1"/>
</dbReference>
<dbReference type="EMBL" id="LR134481">
    <property type="protein sequence ID" value="VEI30464.1"/>
    <property type="molecule type" value="Genomic_DNA"/>
</dbReference>
<keyword evidence="2" id="KW-0808">Transferase</keyword>
<dbReference type="EC" id="2.-.-.-" evidence="2"/>
<feature type="domain" description="Glycosyl transferase family 25" evidence="1">
    <location>
        <begin position="7"/>
        <end position="181"/>
    </location>
</feature>
<name>A0A448Q0W2_HAEPA</name>
<evidence type="ECO:0000313" key="3">
    <source>
        <dbReference type="Proteomes" id="UP000268879"/>
    </source>
</evidence>
<dbReference type="Proteomes" id="UP000268879">
    <property type="component" value="Chromosome"/>
</dbReference>
<reference evidence="2 3" key="1">
    <citation type="submission" date="2018-12" db="EMBL/GenBank/DDBJ databases">
        <authorList>
            <consortium name="Pathogen Informatics"/>
        </authorList>
    </citation>
    <scope>NUCLEOTIDE SEQUENCE [LARGE SCALE GENOMIC DNA]</scope>
    <source>
        <strain evidence="2 3">NCTC10665</strain>
    </source>
</reference>
<evidence type="ECO:0000313" key="2">
    <source>
        <dbReference type="EMBL" id="VEI30464.1"/>
    </source>
</evidence>
<dbReference type="InterPro" id="IPR002654">
    <property type="entry name" value="Glyco_trans_25"/>
</dbReference>
<accession>A0A448Q0W2</accession>
<organism evidence="2 3">
    <name type="scientific">Haemophilus parainfluenzae</name>
    <dbReference type="NCBI Taxonomy" id="729"/>
    <lineage>
        <taxon>Bacteria</taxon>
        <taxon>Pseudomonadati</taxon>
        <taxon>Pseudomonadota</taxon>
        <taxon>Gammaproteobacteria</taxon>
        <taxon>Pasteurellales</taxon>
        <taxon>Pasteurellaceae</taxon>
        <taxon>Haemophilus</taxon>
    </lineage>
</organism>
<gene>
    <name evidence="2" type="primary">lpsA</name>
    <name evidence="2" type="ORF">NCTC10665_00910</name>
</gene>
<dbReference type="AlphaFoldDB" id="A0A448Q0W2"/>
<dbReference type="GO" id="GO:0016740">
    <property type="term" value="F:transferase activity"/>
    <property type="evidence" value="ECO:0007669"/>
    <property type="project" value="UniProtKB-KW"/>
</dbReference>
<proteinExistence type="predicted"/>
<evidence type="ECO:0000259" key="1">
    <source>
        <dbReference type="Pfam" id="PF01755"/>
    </source>
</evidence>
<dbReference type="CDD" id="cd06532">
    <property type="entry name" value="Glyco_transf_25"/>
    <property type="match status" value="1"/>
</dbReference>
<dbReference type="RefSeq" id="WP_126470499.1">
    <property type="nucleotide sequence ID" value="NZ_LR134481.1"/>
</dbReference>
<sequence length="256" mass="29518">MGCEKQYNYIISLIKETKRRKHIEQEFGQQKIPFSFFDAVTPDRIEDVAKKFNITLDRSPNAKLSDGEIGCALSHIALWDLAVENNLDYINIFEDDIHLGENAKTLLEVDYLSDDVDVLKLEANGKMVFRKPKVVKCNRKIYPITFKQSGTAGYTVTAKGAKYLLKQIKNKPLEIAIDSLIFEDFLNLKDYNVVQLSPGICVQDFVVNPDKPFESSLQKGRDLVHENQTKFSVVERIRKEIIRLKRKLFMKHVSFK</sequence>